<dbReference type="KEGG" id="run:DR864_05120"/>
<accession>A0A344TRZ2</accession>
<dbReference type="AlphaFoldDB" id="A0A344TRZ2"/>
<evidence type="ECO:0000313" key="1">
    <source>
        <dbReference type="EMBL" id="AXE21413.1"/>
    </source>
</evidence>
<dbReference type="RefSeq" id="WP_114070156.1">
    <property type="nucleotide sequence ID" value="NZ_CP030850.1"/>
</dbReference>
<organism evidence="1 2">
    <name type="scientific">Runella rosea</name>
    <dbReference type="NCBI Taxonomy" id="2259595"/>
    <lineage>
        <taxon>Bacteria</taxon>
        <taxon>Pseudomonadati</taxon>
        <taxon>Bacteroidota</taxon>
        <taxon>Cytophagia</taxon>
        <taxon>Cytophagales</taxon>
        <taxon>Spirosomataceae</taxon>
        <taxon>Runella</taxon>
    </lineage>
</organism>
<proteinExistence type="predicted"/>
<protein>
    <recommendedName>
        <fullName evidence="3">Bacteriocin-protection, YdeI or OmpD-Associated</fullName>
    </recommendedName>
</protein>
<keyword evidence="2" id="KW-1185">Reference proteome</keyword>
<dbReference type="EMBL" id="CP030850">
    <property type="protein sequence ID" value="AXE21413.1"/>
    <property type="molecule type" value="Genomic_DNA"/>
</dbReference>
<dbReference type="Pfam" id="PF13376">
    <property type="entry name" value="OmdA"/>
    <property type="match status" value="1"/>
</dbReference>
<gene>
    <name evidence="1" type="ORF">DR864_05120</name>
</gene>
<dbReference type="OrthoDB" id="9796999at2"/>
<evidence type="ECO:0008006" key="3">
    <source>
        <dbReference type="Google" id="ProtNLM"/>
    </source>
</evidence>
<evidence type="ECO:0000313" key="2">
    <source>
        <dbReference type="Proteomes" id="UP000251993"/>
    </source>
</evidence>
<name>A0A344TRZ2_9BACT</name>
<sequence length="196" mass="23022">MTREFTKEIETFCPTNLQDWRQWLQENHRSKQSIWLVYYKKKSGTPTITWSEAVDQALCFGWIDSTAKPIDDETYMQFFCKRKPNSVWSKINKEKVVRLIEAELMTQAGFDSIETAKQNGSWSILDEVEELTIPQDLADELKMKPGAEEFFLNLSKSVRKSILQWLVLAKRPETRQNRITEIAELAAQKLKPKQFR</sequence>
<reference evidence="1 2" key="1">
    <citation type="submission" date="2018-07" db="EMBL/GenBank/DDBJ databases">
        <title>Genome sequencing of Runella.</title>
        <authorList>
            <person name="Baek M.-G."/>
            <person name="Yi H."/>
        </authorList>
    </citation>
    <scope>NUCLEOTIDE SEQUENCE [LARGE SCALE GENOMIC DNA]</scope>
    <source>
        <strain evidence="1 2">HYN0085</strain>
    </source>
</reference>
<dbReference type="Proteomes" id="UP000251993">
    <property type="component" value="Chromosome"/>
</dbReference>